<evidence type="ECO:0000313" key="2">
    <source>
        <dbReference type="EMBL" id="ETO18646.1"/>
    </source>
</evidence>
<keyword evidence="3" id="KW-1185">Reference proteome</keyword>
<organism evidence="2 3">
    <name type="scientific">Reticulomyxa filosa</name>
    <dbReference type="NCBI Taxonomy" id="46433"/>
    <lineage>
        <taxon>Eukaryota</taxon>
        <taxon>Sar</taxon>
        <taxon>Rhizaria</taxon>
        <taxon>Retaria</taxon>
        <taxon>Foraminifera</taxon>
        <taxon>Monothalamids</taxon>
        <taxon>Reticulomyxidae</taxon>
        <taxon>Reticulomyxa</taxon>
    </lineage>
</organism>
<accession>X6MXT0</accession>
<evidence type="ECO:0000313" key="3">
    <source>
        <dbReference type="Proteomes" id="UP000023152"/>
    </source>
</evidence>
<name>X6MXT0_RETFI</name>
<dbReference type="Proteomes" id="UP000023152">
    <property type="component" value="Unassembled WGS sequence"/>
</dbReference>
<proteinExistence type="predicted"/>
<feature type="compositionally biased region" description="Polar residues" evidence="1">
    <location>
        <begin position="66"/>
        <end position="83"/>
    </location>
</feature>
<feature type="compositionally biased region" description="Basic and acidic residues" evidence="1">
    <location>
        <begin position="42"/>
        <end position="53"/>
    </location>
</feature>
<dbReference type="AlphaFoldDB" id="X6MXT0"/>
<evidence type="ECO:0000256" key="1">
    <source>
        <dbReference type="SAM" id="MobiDB-lite"/>
    </source>
</evidence>
<reference evidence="2 3" key="1">
    <citation type="journal article" date="2013" name="Curr. Biol.">
        <title>The Genome of the Foraminiferan Reticulomyxa filosa.</title>
        <authorList>
            <person name="Glockner G."/>
            <person name="Hulsmann N."/>
            <person name="Schleicher M."/>
            <person name="Noegel A.A."/>
            <person name="Eichinger L."/>
            <person name="Gallinger C."/>
            <person name="Pawlowski J."/>
            <person name="Sierra R."/>
            <person name="Euteneuer U."/>
            <person name="Pillet L."/>
            <person name="Moustafa A."/>
            <person name="Platzer M."/>
            <person name="Groth M."/>
            <person name="Szafranski K."/>
            <person name="Schliwa M."/>
        </authorList>
    </citation>
    <scope>NUCLEOTIDE SEQUENCE [LARGE SCALE GENOMIC DNA]</scope>
</reference>
<protein>
    <submittedName>
        <fullName evidence="2">Uncharacterized protein</fullName>
    </submittedName>
</protein>
<feature type="region of interest" description="Disordered" evidence="1">
    <location>
        <begin position="1"/>
        <end position="88"/>
    </location>
</feature>
<gene>
    <name evidence="2" type="ORF">RFI_18616</name>
</gene>
<feature type="compositionally biased region" description="Acidic residues" evidence="1">
    <location>
        <begin position="1"/>
        <end position="22"/>
    </location>
</feature>
<dbReference type="EMBL" id="ASPP01014610">
    <property type="protein sequence ID" value="ETO18646.1"/>
    <property type="molecule type" value="Genomic_DNA"/>
</dbReference>
<sequence>MVDENYGQDDGDGENNDESASEEETHKELLAKSGLQGLTIDVTKKVSPQERGENGPFTDDGYQRRQPLSQASRQCQTPQTYETTAKKRHKIQDQLLTYITNQQNPVEYTK</sequence>
<comment type="caution">
    <text evidence="2">The sequence shown here is derived from an EMBL/GenBank/DDBJ whole genome shotgun (WGS) entry which is preliminary data.</text>
</comment>